<evidence type="ECO:0000256" key="3">
    <source>
        <dbReference type="ARBA" id="ARBA00022448"/>
    </source>
</evidence>
<comment type="similarity">
    <text evidence="2 11 12">Belongs to the ATPase A chain family.</text>
</comment>
<dbReference type="NCBIfam" id="TIGR01131">
    <property type="entry name" value="ATP_synt_6_or_A"/>
    <property type="match status" value="1"/>
</dbReference>
<keyword evidence="5 11" id="KW-0812">Transmembrane</keyword>
<dbReference type="AlphaFoldDB" id="A0A1H8H3E9"/>
<sequence>MYQAKYVLYLGKWSLSETVIVQWIIMLLLIVIALIMTRGLKKYPTSKRQHFLEWTIGSLRNLVRETMGNKFVDRVPWITSYIGTLLLFFVCSDLITLSSLKSPTTDLDTTVGWAIITFFMIYIMGVKFKGISYFKEFIEPSPLMLPLNIIGELSRPISLSFRPFGNILGGTIIMGLVYQLLGYISTLIPHMSVPVGQFLIPIPLHMYFDLFAGTLQAFIFVMLTMVFVSSAASDE</sequence>
<evidence type="ECO:0000313" key="13">
    <source>
        <dbReference type="EMBL" id="SEN50901.1"/>
    </source>
</evidence>
<dbReference type="InterPro" id="IPR000568">
    <property type="entry name" value="ATP_synth_F0_asu"/>
</dbReference>
<accession>A0A1H8H3E9</accession>
<dbReference type="SUPFAM" id="SSF81336">
    <property type="entry name" value="F1F0 ATP synthase subunit A"/>
    <property type="match status" value="1"/>
</dbReference>
<evidence type="ECO:0000256" key="11">
    <source>
        <dbReference type="HAMAP-Rule" id="MF_01393"/>
    </source>
</evidence>
<feature type="transmembrane region" description="Helical" evidence="11">
    <location>
        <begin position="110"/>
        <end position="128"/>
    </location>
</feature>
<feature type="transmembrane region" description="Helical" evidence="11">
    <location>
        <begin position="164"/>
        <end position="184"/>
    </location>
</feature>
<proteinExistence type="inferred from homology"/>
<dbReference type="Proteomes" id="UP000199512">
    <property type="component" value="Unassembled WGS sequence"/>
</dbReference>
<dbReference type="OrthoDB" id="9789241at2"/>
<comment type="subcellular location">
    <subcellularLocation>
        <location evidence="11 12">Cell membrane</location>
        <topology evidence="11 12">Multi-pass membrane protein</topology>
    </subcellularLocation>
    <subcellularLocation>
        <location evidence="1">Membrane</location>
        <topology evidence="1">Multi-pass membrane protein</topology>
    </subcellularLocation>
</comment>
<feature type="transmembrane region" description="Helical" evidence="11">
    <location>
        <begin position="77"/>
        <end position="98"/>
    </location>
</feature>
<evidence type="ECO:0000256" key="7">
    <source>
        <dbReference type="ARBA" id="ARBA00022989"/>
    </source>
</evidence>
<feature type="transmembrane region" description="Helical" evidence="11">
    <location>
        <begin position="20"/>
        <end position="40"/>
    </location>
</feature>
<evidence type="ECO:0000256" key="6">
    <source>
        <dbReference type="ARBA" id="ARBA00022781"/>
    </source>
</evidence>
<dbReference type="EMBL" id="FODF01000005">
    <property type="protein sequence ID" value="SEN50901.1"/>
    <property type="molecule type" value="Genomic_DNA"/>
</dbReference>
<name>A0A1H8H3E9_9FIRM</name>
<keyword evidence="9 11" id="KW-0472">Membrane</keyword>
<dbReference type="STRING" id="215200.SAMN05216454_10512"/>
<evidence type="ECO:0000256" key="1">
    <source>
        <dbReference type="ARBA" id="ARBA00004141"/>
    </source>
</evidence>
<dbReference type="CDD" id="cd00310">
    <property type="entry name" value="ATP-synt_Fo_a_6"/>
    <property type="match status" value="1"/>
</dbReference>
<dbReference type="InterPro" id="IPR045082">
    <property type="entry name" value="ATP_syn_F0_a_bact/chloroplast"/>
</dbReference>
<dbReference type="GO" id="GO:0045259">
    <property type="term" value="C:proton-transporting ATP synthase complex"/>
    <property type="evidence" value="ECO:0007669"/>
    <property type="project" value="UniProtKB-KW"/>
</dbReference>
<organism evidence="13 14">
    <name type="scientific">Peptostreptococcus russellii</name>
    <dbReference type="NCBI Taxonomy" id="215200"/>
    <lineage>
        <taxon>Bacteria</taxon>
        <taxon>Bacillati</taxon>
        <taxon>Bacillota</taxon>
        <taxon>Clostridia</taxon>
        <taxon>Peptostreptococcales</taxon>
        <taxon>Peptostreptococcaceae</taxon>
        <taxon>Peptostreptococcus</taxon>
    </lineage>
</organism>
<dbReference type="PANTHER" id="PTHR42823:SF3">
    <property type="entry name" value="ATP SYNTHASE SUBUNIT A, CHLOROPLASTIC"/>
    <property type="match status" value="1"/>
</dbReference>
<keyword evidence="10 11" id="KW-0066">ATP synthesis</keyword>
<keyword evidence="4 11" id="KW-0138">CF(0)</keyword>
<dbReference type="GO" id="GO:0046933">
    <property type="term" value="F:proton-transporting ATP synthase activity, rotational mechanism"/>
    <property type="evidence" value="ECO:0007669"/>
    <property type="project" value="UniProtKB-UniRule"/>
</dbReference>
<dbReference type="RefSeq" id="WP_091974998.1">
    <property type="nucleotide sequence ID" value="NZ_FODF01000005.1"/>
</dbReference>
<gene>
    <name evidence="11" type="primary">atpB</name>
    <name evidence="13" type="ORF">SAMN05216454_10512</name>
</gene>
<dbReference type="Gene3D" id="1.20.120.220">
    <property type="entry name" value="ATP synthase, F0 complex, subunit A"/>
    <property type="match status" value="1"/>
</dbReference>
<keyword evidence="11" id="KW-1003">Cell membrane</keyword>
<dbReference type="Pfam" id="PF00119">
    <property type="entry name" value="ATP-synt_A"/>
    <property type="match status" value="1"/>
</dbReference>
<evidence type="ECO:0000313" key="14">
    <source>
        <dbReference type="Proteomes" id="UP000199512"/>
    </source>
</evidence>
<reference evidence="13 14" key="1">
    <citation type="submission" date="2016-10" db="EMBL/GenBank/DDBJ databases">
        <authorList>
            <person name="de Groot N.N."/>
        </authorList>
    </citation>
    <scope>NUCLEOTIDE SEQUENCE [LARGE SCALE GENOMIC DNA]</scope>
    <source>
        <strain evidence="13 14">Calf135</strain>
    </source>
</reference>
<keyword evidence="3 11" id="KW-0813">Transport</keyword>
<dbReference type="PANTHER" id="PTHR42823">
    <property type="entry name" value="ATP SYNTHASE SUBUNIT A, CHLOROPLASTIC"/>
    <property type="match status" value="1"/>
</dbReference>
<evidence type="ECO:0000256" key="2">
    <source>
        <dbReference type="ARBA" id="ARBA00006810"/>
    </source>
</evidence>
<dbReference type="GO" id="GO:0042777">
    <property type="term" value="P:proton motive force-driven plasma membrane ATP synthesis"/>
    <property type="evidence" value="ECO:0007669"/>
    <property type="project" value="TreeGrafter"/>
</dbReference>
<evidence type="ECO:0000256" key="10">
    <source>
        <dbReference type="ARBA" id="ARBA00023310"/>
    </source>
</evidence>
<feature type="transmembrane region" description="Helical" evidence="11">
    <location>
        <begin position="204"/>
        <end position="228"/>
    </location>
</feature>
<comment type="function">
    <text evidence="11 12">Key component of the proton channel; it plays a direct role in the translocation of protons across the membrane.</text>
</comment>
<dbReference type="InterPro" id="IPR035908">
    <property type="entry name" value="F0_ATP_A_sf"/>
</dbReference>
<keyword evidence="7 11" id="KW-1133">Transmembrane helix</keyword>
<dbReference type="PRINTS" id="PR00123">
    <property type="entry name" value="ATPASEA"/>
</dbReference>
<evidence type="ECO:0000256" key="12">
    <source>
        <dbReference type="RuleBase" id="RU000483"/>
    </source>
</evidence>
<evidence type="ECO:0000256" key="4">
    <source>
        <dbReference type="ARBA" id="ARBA00022547"/>
    </source>
</evidence>
<evidence type="ECO:0000256" key="8">
    <source>
        <dbReference type="ARBA" id="ARBA00023065"/>
    </source>
</evidence>
<keyword evidence="14" id="KW-1185">Reference proteome</keyword>
<dbReference type="HAMAP" id="MF_01393">
    <property type="entry name" value="ATP_synth_a_bact"/>
    <property type="match status" value="1"/>
</dbReference>
<evidence type="ECO:0000256" key="5">
    <source>
        <dbReference type="ARBA" id="ARBA00022692"/>
    </source>
</evidence>
<protein>
    <recommendedName>
        <fullName evidence="11 12">ATP synthase subunit a</fullName>
    </recommendedName>
    <alternativeName>
        <fullName evidence="11">ATP synthase F0 sector subunit a</fullName>
    </alternativeName>
    <alternativeName>
        <fullName evidence="11">F-ATPase subunit 6</fullName>
    </alternativeName>
</protein>
<keyword evidence="8 11" id="KW-0406">Ion transport</keyword>
<evidence type="ECO:0000256" key="9">
    <source>
        <dbReference type="ARBA" id="ARBA00023136"/>
    </source>
</evidence>
<keyword evidence="6 11" id="KW-0375">Hydrogen ion transport</keyword>
<dbReference type="GO" id="GO:0005886">
    <property type="term" value="C:plasma membrane"/>
    <property type="evidence" value="ECO:0007669"/>
    <property type="project" value="UniProtKB-SubCell"/>
</dbReference>